<accession>A0A8X6KEF0</accession>
<dbReference type="EMBL" id="BMAO01021322">
    <property type="protein sequence ID" value="GFQ73610.1"/>
    <property type="molecule type" value="Genomic_DNA"/>
</dbReference>
<evidence type="ECO:0000313" key="1">
    <source>
        <dbReference type="EMBL" id="GFQ73610.1"/>
    </source>
</evidence>
<dbReference type="AlphaFoldDB" id="A0A8X6KEF0"/>
<dbReference type="Proteomes" id="UP000887116">
    <property type="component" value="Unassembled WGS sequence"/>
</dbReference>
<proteinExistence type="predicted"/>
<organism evidence="1 2">
    <name type="scientific">Trichonephila clavata</name>
    <name type="common">Joro spider</name>
    <name type="synonym">Nephila clavata</name>
    <dbReference type="NCBI Taxonomy" id="2740835"/>
    <lineage>
        <taxon>Eukaryota</taxon>
        <taxon>Metazoa</taxon>
        <taxon>Ecdysozoa</taxon>
        <taxon>Arthropoda</taxon>
        <taxon>Chelicerata</taxon>
        <taxon>Arachnida</taxon>
        <taxon>Araneae</taxon>
        <taxon>Araneomorphae</taxon>
        <taxon>Entelegynae</taxon>
        <taxon>Araneoidea</taxon>
        <taxon>Nephilidae</taxon>
        <taxon>Trichonephila</taxon>
    </lineage>
</organism>
<comment type="caution">
    <text evidence="1">The sequence shown here is derived from an EMBL/GenBank/DDBJ whole genome shotgun (WGS) entry which is preliminary data.</text>
</comment>
<keyword evidence="2" id="KW-1185">Reference proteome</keyword>
<evidence type="ECO:0000313" key="2">
    <source>
        <dbReference type="Proteomes" id="UP000887116"/>
    </source>
</evidence>
<gene>
    <name evidence="1" type="ORF">TNCT_121</name>
</gene>
<dbReference type="OrthoDB" id="10438658at2759"/>
<name>A0A8X6KEF0_TRICU</name>
<sequence length="121" mass="14072">MCLFKYFTTHQKNKLRTEKRRFFFRAKVFAQQQGIIEQVIQLRSGTGLGTQRFVVNDHARTVLLGHIFRIIFLSKERSLPVLASTTKKHLSGFRLGKENESCFCECSKSERFSTPPPPHQK</sequence>
<protein>
    <submittedName>
        <fullName evidence="1">Uncharacterized protein</fullName>
    </submittedName>
</protein>
<reference evidence="1" key="1">
    <citation type="submission" date="2020-07" db="EMBL/GenBank/DDBJ databases">
        <title>Multicomponent nature underlies the extraordinary mechanical properties of spider dragline silk.</title>
        <authorList>
            <person name="Kono N."/>
            <person name="Nakamura H."/>
            <person name="Mori M."/>
            <person name="Yoshida Y."/>
            <person name="Ohtoshi R."/>
            <person name="Malay A.D."/>
            <person name="Moran D.A.P."/>
            <person name="Tomita M."/>
            <person name="Numata K."/>
            <person name="Arakawa K."/>
        </authorList>
    </citation>
    <scope>NUCLEOTIDE SEQUENCE</scope>
</reference>